<dbReference type="PANTHER" id="PTHR44591">
    <property type="entry name" value="STRESS RESPONSE REGULATOR PROTEIN 1"/>
    <property type="match status" value="1"/>
</dbReference>
<reference evidence="3" key="1">
    <citation type="journal article" date="2008" name="ISME J.">
        <title>Genomic patterns of recombination, clonal divergence and environment in marine microbial populations.</title>
        <authorList>
            <person name="Konstantinidis K.T."/>
            <person name="Delong E.F."/>
        </authorList>
    </citation>
    <scope>NUCLEOTIDE SEQUENCE</scope>
</reference>
<dbReference type="InterPro" id="IPR050595">
    <property type="entry name" value="Bact_response_regulator"/>
</dbReference>
<feature type="domain" description="Response regulatory" evidence="2">
    <location>
        <begin position="126"/>
        <end position="240"/>
    </location>
</feature>
<evidence type="ECO:0000259" key="2">
    <source>
        <dbReference type="PROSITE" id="PS50110"/>
    </source>
</evidence>
<dbReference type="InterPro" id="IPR011006">
    <property type="entry name" value="CheY-like_superfamily"/>
</dbReference>
<evidence type="ECO:0000256" key="1">
    <source>
        <dbReference type="ARBA" id="ARBA00022553"/>
    </source>
</evidence>
<proteinExistence type="predicted"/>
<protein>
    <submittedName>
        <fullName evidence="3">Putative Response regulator receiver domain protein</fullName>
    </submittedName>
</protein>
<dbReference type="PANTHER" id="PTHR44591:SF3">
    <property type="entry name" value="RESPONSE REGULATORY DOMAIN-CONTAINING PROTEIN"/>
    <property type="match status" value="1"/>
</dbReference>
<name>B3T8H2_9ZZZZ</name>
<dbReference type="CDD" id="cd00156">
    <property type="entry name" value="REC"/>
    <property type="match status" value="2"/>
</dbReference>
<dbReference type="Pfam" id="PF00072">
    <property type="entry name" value="Response_reg"/>
    <property type="match status" value="2"/>
</dbReference>
<dbReference type="EMBL" id="EU016639">
    <property type="protein sequence ID" value="ABZ08881.1"/>
    <property type="molecule type" value="Genomic_DNA"/>
</dbReference>
<dbReference type="SMART" id="SM00448">
    <property type="entry name" value="REC"/>
    <property type="match status" value="2"/>
</dbReference>
<keyword evidence="1" id="KW-0597">Phosphoprotein</keyword>
<evidence type="ECO:0000313" key="3">
    <source>
        <dbReference type="EMBL" id="ABZ08881.1"/>
    </source>
</evidence>
<sequence>MTHKIMVVDDDTDLRITLQEILIGKGREVLAAKDGFQAIELASEGNIDLIFMDIRMPGMDGVETFLKIKEILPNCTVVMMTGYAVESLIERALSEGAKACLNKPVSIDEILEIVDAFMPELPIAHRIMVVDDDADLRTTLQEILIDKGREVLAAEDGFQAIEFASDGNIDLIFMDIRMPGMDGVEAFLKIKQILPDCIVVMMTGNAAEPLIEQALSEGAKTCLGKPVSIEEILEIVEETMPA</sequence>
<accession>B3T8H2</accession>
<feature type="domain" description="Response regulatory" evidence="2">
    <location>
        <begin position="4"/>
        <end position="118"/>
    </location>
</feature>
<organism evidence="3">
    <name type="scientific">uncultured marine microorganism HF4000_APKG5H11</name>
    <dbReference type="NCBI Taxonomy" id="455550"/>
    <lineage>
        <taxon>unclassified sequences</taxon>
        <taxon>environmental samples</taxon>
    </lineage>
</organism>
<dbReference type="PROSITE" id="PS50110">
    <property type="entry name" value="RESPONSE_REGULATORY"/>
    <property type="match status" value="2"/>
</dbReference>
<dbReference type="AlphaFoldDB" id="B3T8H2"/>
<dbReference type="GO" id="GO:0000160">
    <property type="term" value="P:phosphorelay signal transduction system"/>
    <property type="evidence" value="ECO:0007669"/>
    <property type="project" value="InterPro"/>
</dbReference>
<dbReference type="SUPFAM" id="SSF52172">
    <property type="entry name" value="CheY-like"/>
    <property type="match status" value="2"/>
</dbReference>
<dbReference type="InterPro" id="IPR001789">
    <property type="entry name" value="Sig_transdc_resp-reg_receiver"/>
</dbReference>
<gene>
    <name evidence="3" type="ORF">ALOHA_HF4000APKG5H11ctg1g8</name>
</gene>
<dbReference type="Gene3D" id="3.40.50.2300">
    <property type="match status" value="2"/>
</dbReference>